<dbReference type="SUPFAM" id="SSF54001">
    <property type="entry name" value="Cysteine proteinases"/>
    <property type="match status" value="1"/>
</dbReference>
<organism evidence="1 2">
    <name type="scientific">Carnegiea gigantea</name>
    <dbReference type="NCBI Taxonomy" id="171969"/>
    <lineage>
        <taxon>Eukaryota</taxon>
        <taxon>Viridiplantae</taxon>
        <taxon>Streptophyta</taxon>
        <taxon>Embryophyta</taxon>
        <taxon>Tracheophyta</taxon>
        <taxon>Spermatophyta</taxon>
        <taxon>Magnoliopsida</taxon>
        <taxon>eudicotyledons</taxon>
        <taxon>Gunneridae</taxon>
        <taxon>Pentapetalae</taxon>
        <taxon>Caryophyllales</taxon>
        <taxon>Cactineae</taxon>
        <taxon>Cactaceae</taxon>
        <taxon>Cactoideae</taxon>
        <taxon>Echinocereeae</taxon>
        <taxon>Carnegiea</taxon>
    </lineage>
</organism>
<dbReference type="Gene3D" id="3.90.70.10">
    <property type="entry name" value="Cysteine proteinases"/>
    <property type="match status" value="1"/>
</dbReference>
<dbReference type="EMBL" id="JAKOGI010000793">
    <property type="protein sequence ID" value="KAJ8430463.1"/>
    <property type="molecule type" value="Genomic_DNA"/>
</dbReference>
<reference evidence="1" key="1">
    <citation type="submission" date="2022-04" db="EMBL/GenBank/DDBJ databases">
        <title>Carnegiea gigantea Genome sequencing and assembly v2.</title>
        <authorList>
            <person name="Copetti D."/>
            <person name="Sanderson M.J."/>
            <person name="Burquez A."/>
            <person name="Wojciechowski M.F."/>
        </authorList>
    </citation>
    <scope>NUCLEOTIDE SEQUENCE</scope>
    <source>
        <strain evidence="1">SGP5-SGP5p</strain>
        <tissue evidence="1">Aerial part</tissue>
    </source>
</reference>
<dbReference type="Proteomes" id="UP001153076">
    <property type="component" value="Unassembled WGS sequence"/>
</dbReference>
<protein>
    <submittedName>
        <fullName evidence="1">Uncharacterized protein</fullName>
    </submittedName>
</protein>
<accession>A0A9Q1JSX0</accession>
<keyword evidence="2" id="KW-1185">Reference proteome</keyword>
<evidence type="ECO:0000313" key="1">
    <source>
        <dbReference type="EMBL" id="KAJ8430463.1"/>
    </source>
</evidence>
<dbReference type="AlphaFoldDB" id="A0A9Q1JSX0"/>
<sequence length="177" mass="19312">MDTCRAETITFLLSALRVFVDPTEDFKEILAKFLLKICTEGNEFFFFLCGGGIGDEVGQRKENCVAAGFGVVKGDEEDYITGILKRTPVVIAIHYTTLGQQKTSSNVASSTIYALKKHVVKKQIEKGLKRAGDICNHAALLIGAETYADGVNYCIVQDLTGPHIHDDGTLYSKCPST</sequence>
<proteinExistence type="predicted"/>
<dbReference type="InterPro" id="IPR038765">
    <property type="entry name" value="Papain-like_cys_pep_sf"/>
</dbReference>
<comment type="caution">
    <text evidence="1">The sequence shown here is derived from an EMBL/GenBank/DDBJ whole genome shotgun (WGS) entry which is preliminary data.</text>
</comment>
<evidence type="ECO:0000313" key="2">
    <source>
        <dbReference type="Proteomes" id="UP001153076"/>
    </source>
</evidence>
<name>A0A9Q1JSX0_9CARY</name>
<gene>
    <name evidence="1" type="ORF">Cgig2_003045</name>
</gene>